<feature type="region of interest" description="Disordered" evidence="4">
    <location>
        <begin position="214"/>
        <end position="252"/>
    </location>
</feature>
<evidence type="ECO:0000313" key="6">
    <source>
        <dbReference type="Proteomes" id="UP000248423"/>
    </source>
</evidence>
<evidence type="ECO:0000313" key="5">
    <source>
        <dbReference type="EMBL" id="PYI08739.1"/>
    </source>
</evidence>
<dbReference type="PROSITE" id="PS50294">
    <property type="entry name" value="WD_REPEATS_REGION"/>
    <property type="match status" value="1"/>
</dbReference>
<evidence type="ECO:0000256" key="3">
    <source>
        <dbReference type="PROSITE-ProRule" id="PRU00221"/>
    </source>
</evidence>
<dbReference type="STRING" id="1448318.A0A319F0Z9"/>
<accession>A0A319F0Z9</accession>
<dbReference type="Pfam" id="PF00400">
    <property type="entry name" value="WD40"/>
    <property type="match status" value="1"/>
</dbReference>
<dbReference type="EMBL" id="KZ826332">
    <property type="protein sequence ID" value="PYI08739.1"/>
    <property type="molecule type" value="Genomic_DNA"/>
</dbReference>
<organism evidence="5 6">
    <name type="scientific">Aspergillus sclerotiicarbonarius (strain CBS 121057 / IBT 28362)</name>
    <dbReference type="NCBI Taxonomy" id="1448318"/>
    <lineage>
        <taxon>Eukaryota</taxon>
        <taxon>Fungi</taxon>
        <taxon>Dikarya</taxon>
        <taxon>Ascomycota</taxon>
        <taxon>Pezizomycotina</taxon>
        <taxon>Eurotiomycetes</taxon>
        <taxon>Eurotiomycetidae</taxon>
        <taxon>Eurotiales</taxon>
        <taxon>Aspergillaceae</taxon>
        <taxon>Aspergillus</taxon>
        <taxon>Aspergillus subgen. Circumdati</taxon>
    </lineage>
</organism>
<keyword evidence="6" id="KW-1185">Reference proteome</keyword>
<dbReference type="InterPro" id="IPR001680">
    <property type="entry name" value="WD40_rpt"/>
</dbReference>
<dbReference type="PANTHER" id="PTHR43991">
    <property type="entry name" value="WD REPEAT PROTEIN (AFU_ORTHOLOGUE AFUA_8G05640)-RELATED"/>
    <property type="match status" value="1"/>
</dbReference>
<reference evidence="5 6" key="1">
    <citation type="submission" date="2018-02" db="EMBL/GenBank/DDBJ databases">
        <title>The genomes of Aspergillus section Nigri reveals drivers in fungal speciation.</title>
        <authorList>
            <consortium name="DOE Joint Genome Institute"/>
            <person name="Vesth T.C."/>
            <person name="Nybo J."/>
            <person name="Theobald S."/>
            <person name="Brandl J."/>
            <person name="Frisvad J.C."/>
            <person name="Nielsen K.F."/>
            <person name="Lyhne E.K."/>
            <person name="Kogle M.E."/>
            <person name="Kuo A."/>
            <person name="Riley R."/>
            <person name="Clum A."/>
            <person name="Nolan M."/>
            <person name="Lipzen A."/>
            <person name="Salamov A."/>
            <person name="Henrissat B."/>
            <person name="Wiebenga A."/>
            <person name="De vries R.P."/>
            <person name="Grigoriev I.V."/>
            <person name="Mortensen U.H."/>
            <person name="Andersen M.R."/>
            <person name="Baker S.E."/>
        </authorList>
    </citation>
    <scope>NUCLEOTIDE SEQUENCE [LARGE SCALE GENOMIC DNA]</scope>
    <source>
        <strain evidence="5 6">CBS 121057</strain>
    </source>
</reference>
<protein>
    <submittedName>
        <fullName evidence="5">WD repeat protein</fullName>
    </submittedName>
</protein>
<dbReference type="Proteomes" id="UP000248423">
    <property type="component" value="Unassembled WGS sequence"/>
</dbReference>
<dbReference type="PROSITE" id="PS50082">
    <property type="entry name" value="WD_REPEATS_2"/>
    <property type="match status" value="1"/>
</dbReference>
<evidence type="ECO:0000256" key="4">
    <source>
        <dbReference type="SAM" id="MobiDB-lite"/>
    </source>
</evidence>
<feature type="repeat" description="WD" evidence="3">
    <location>
        <begin position="625"/>
        <end position="666"/>
    </location>
</feature>
<feature type="compositionally biased region" description="Low complexity" evidence="4">
    <location>
        <begin position="1"/>
        <end position="31"/>
    </location>
</feature>
<keyword evidence="2" id="KW-0677">Repeat</keyword>
<dbReference type="InterPro" id="IPR036322">
    <property type="entry name" value="WD40_repeat_dom_sf"/>
</dbReference>
<dbReference type="Gene3D" id="2.130.10.10">
    <property type="entry name" value="YVTN repeat-like/Quinoprotein amine dehydrogenase"/>
    <property type="match status" value="1"/>
</dbReference>
<dbReference type="PROSITE" id="PS00678">
    <property type="entry name" value="WD_REPEATS_1"/>
    <property type="match status" value="1"/>
</dbReference>
<dbReference type="SMART" id="SM00320">
    <property type="entry name" value="WD40"/>
    <property type="match status" value="1"/>
</dbReference>
<keyword evidence="1 3" id="KW-0853">WD repeat</keyword>
<name>A0A319F0Z9_ASPSB</name>
<dbReference type="SUPFAM" id="SSF50978">
    <property type="entry name" value="WD40 repeat-like"/>
    <property type="match status" value="1"/>
</dbReference>
<dbReference type="VEuPathDB" id="FungiDB:BO78DRAFT_395344"/>
<sequence>MPAPLASDFPSSSSSSSTSTSTAIPPGAPSACDIPRSSPPRLPDNFTSPIATSSSRDSMSSFQDHPVPVSADVPEPAFPGGTDDRSPSESVVSAFMAVPQYTNVFDFRDGSYSVRYEAVNAVMERDDMGFHETGPQPSSPPTEWYISDSEMTDALSEMGGVPLGPYIGEHVGMAHLLHQSLDTPVSAHPASSTISSDTEDGDATDLMMEYEPSVIENQSTSRSIVEDDPDDTQKFYSDDGDDYEDDRASDMRTRHGTADLSEVDVDEFYQGLDPTPGSQLSDLGTGAMRDDYSNVFSEGEDSSTADPAGEPHFADPVVGTIRERNLNVDQFIAQWLYQPSAASIPSLSMSPAHHLPRNAITQLIGWNLPAKIVRPPGYHTDFYDLQQIPWWDALRIQRPYVRKQRDLSYTSYHNLEYSRQRPGARLPQDESYFRGQAMYTGHKATIEHFQLRNLMSAAAYNTVHFAHESKIYSWVPAYDDLTCLLDLSRPTPESVLPGLVKISTMKSAHELTIAGGFSGEYAVRAAGTTGPGVQGYVTKDANGITNHIDIIPSRTNGSPLGIFASNDRHLRVLDCATNTFVADHELSRAINCTATAPDGRLRVLIGDSADAWVVEADTGRPVHPLRGHRDFGFACAWSPDMHHIATSNQDKTAIIWDVRMWRMLQKIQADGAGYRSLHWSPVGGGPRTLLLCEPADRIAVVNAQTFQSRQVHDFFGEIGGADYAPDGSTIWVANTDEHFGGFLQYDRRQWGQRYGLRDLPNEWRRETELEEDARCVLSERERQLRWMWNLEDEEHEALLL</sequence>
<feature type="region of interest" description="Disordered" evidence="4">
    <location>
        <begin position="1"/>
        <end position="88"/>
    </location>
</feature>
<dbReference type="InterPro" id="IPR019775">
    <property type="entry name" value="WD40_repeat_CS"/>
</dbReference>
<evidence type="ECO:0000256" key="1">
    <source>
        <dbReference type="ARBA" id="ARBA00022574"/>
    </source>
</evidence>
<dbReference type="PANTHER" id="PTHR43991:SF12">
    <property type="entry name" value="WD REPEAT PROTEIN (AFU_ORTHOLOGUE AFUA_8G05640)"/>
    <property type="match status" value="1"/>
</dbReference>
<dbReference type="OrthoDB" id="20669at2759"/>
<gene>
    <name evidence="5" type="ORF">BO78DRAFT_395344</name>
</gene>
<dbReference type="AlphaFoldDB" id="A0A319F0Z9"/>
<dbReference type="InterPro" id="IPR015943">
    <property type="entry name" value="WD40/YVTN_repeat-like_dom_sf"/>
</dbReference>
<proteinExistence type="predicted"/>
<evidence type="ECO:0000256" key="2">
    <source>
        <dbReference type="ARBA" id="ARBA00022737"/>
    </source>
</evidence>